<proteinExistence type="inferred from homology"/>
<evidence type="ECO:0000256" key="5">
    <source>
        <dbReference type="ARBA" id="ARBA00022801"/>
    </source>
</evidence>
<dbReference type="InterPro" id="IPR051167">
    <property type="entry name" value="Prolyl_oligopep/macrocyclase"/>
</dbReference>
<dbReference type="PANTHER" id="PTHR42881:SF2">
    <property type="entry name" value="PROLYL ENDOPEPTIDASE"/>
    <property type="match status" value="1"/>
</dbReference>
<evidence type="ECO:0000256" key="2">
    <source>
        <dbReference type="ARBA" id="ARBA00005228"/>
    </source>
</evidence>
<dbReference type="FunFam" id="3.40.50.1820:FF:000005">
    <property type="entry name" value="Prolyl endopeptidase"/>
    <property type="match status" value="1"/>
</dbReference>
<accession>A0A914WMP0</accession>
<evidence type="ECO:0000259" key="8">
    <source>
        <dbReference type="Pfam" id="PF00326"/>
    </source>
</evidence>
<comment type="catalytic activity">
    <reaction evidence="1">
        <text>Hydrolysis of Pro-|-Xaa &gt;&gt; Ala-|-Xaa in oligopeptides.</text>
        <dbReference type="EC" id="3.4.21.26"/>
    </reaction>
</comment>
<evidence type="ECO:0000256" key="1">
    <source>
        <dbReference type="ARBA" id="ARBA00001070"/>
    </source>
</evidence>
<dbReference type="InterPro" id="IPR001375">
    <property type="entry name" value="Peptidase_S9_cat"/>
</dbReference>
<dbReference type="InterPro" id="IPR002471">
    <property type="entry name" value="Pept_S9_AS"/>
</dbReference>
<organism evidence="9 10">
    <name type="scientific">Plectus sambesii</name>
    <dbReference type="NCBI Taxonomy" id="2011161"/>
    <lineage>
        <taxon>Eukaryota</taxon>
        <taxon>Metazoa</taxon>
        <taxon>Ecdysozoa</taxon>
        <taxon>Nematoda</taxon>
        <taxon>Chromadorea</taxon>
        <taxon>Plectida</taxon>
        <taxon>Plectina</taxon>
        <taxon>Plectoidea</taxon>
        <taxon>Plectidae</taxon>
        <taxon>Plectus</taxon>
    </lineage>
</organism>
<keyword evidence="6 7" id="KW-0720">Serine protease</keyword>
<comment type="similarity">
    <text evidence="2 7">Belongs to the peptidase S9A family.</text>
</comment>
<dbReference type="PRINTS" id="PR00862">
    <property type="entry name" value="PROLIGOPTASE"/>
</dbReference>
<dbReference type="Pfam" id="PF00326">
    <property type="entry name" value="Peptidase_S9"/>
    <property type="match status" value="1"/>
</dbReference>
<name>A0A914WMP0_9BILA</name>
<dbReference type="InterPro" id="IPR002470">
    <property type="entry name" value="Peptidase_S9A"/>
</dbReference>
<dbReference type="EC" id="3.4.21.-" evidence="7"/>
<evidence type="ECO:0000313" key="10">
    <source>
        <dbReference type="WBParaSite" id="PSAMB.scaffold463size50280.g6167.t1"/>
    </source>
</evidence>
<dbReference type="AlphaFoldDB" id="A0A914WMP0"/>
<dbReference type="SUPFAM" id="SSF53474">
    <property type="entry name" value="alpha/beta-Hydrolases"/>
    <property type="match status" value="1"/>
</dbReference>
<reference evidence="10" key="1">
    <citation type="submission" date="2022-11" db="UniProtKB">
        <authorList>
            <consortium name="WormBaseParasite"/>
        </authorList>
    </citation>
    <scope>IDENTIFICATION</scope>
</reference>
<dbReference type="GO" id="GO:0070012">
    <property type="term" value="F:oligopeptidase activity"/>
    <property type="evidence" value="ECO:0007669"/>
    <property type="project" value="TreeGrafter"/>
</dbReference>
<evidence type="ECO:0000256" key="3">
    <source>
        <dbReference type="ARBA" id="ARBA00016310"/>
    </source>
</evidence>
<dbReference type="Gene3D" id="3.40.50.1820">
    <property type="entry name" value="alpha/beta hydrolase"/>
    <property type="match status" value="1"/>
</dbReference>
<protein>
    <recommendedName>
        <fullName evidence="3 7">Prolyl endopeptidase</fullName>
        <ecNumber evidence="7">3.4.21.-</ecNumber>
    </recommendedName>
</protein>
<dbReference type="PANTHER" id="PTHR42881">
    <property type="entry name" value="PROLYL ENDOPEPTIDASE"/>
    <property type="match status" value="1"/>
</dbReference>
<evidence type="ECO:0000256" key="7">
    <source>
        <dbReference type="RuleBase" id="RU368024"/>
    </source>
</evidence>
<dbReference type="Proteomes" id="UP000887566">
    <property type="component" value="Unplaced"/>
</dbReference>
<evidence type="ECO:0000313" key="9">
    <source>
        <dbReference type="Proteomes" id="UP000887566"/>
    </source>
</evidence>
<evidence type="ECO:0000256" key="6">
    <source>
        <dbReference type="ARBA" id="ARBA00022825"/>
    </source>
</evidence>
<keyword evidence="9" id="KW-1185">Reference proteome</keyword>
<dbReference type="WBParaSite" id="PSAMB.scaffold463size50280.g6167.t1">
    <property type="protein sequence ID" value="PSAMB.scaffold463size50280.g6167.t1"/>
    <property type="gene ID" value="PSAMB.scaffold463size50280.g6167"/>
</dbReference>
<dbReference type="GO" id="GO:0006508">
    <property type="term" value="P:proteolysis"/>
    <property type="evidence" value="ECO:0007669"/>
    <property type="project" value="UniProtKB-KW"/>
</dbReference>
<dbReference type="GO" id="GO:0005829">
    <property type="term" value="C:cytosol"/>
    <property type="evidence" value="ECO:0007669"/>
    <property type="project" value="TreeGrafter"/>
</dbReference>
<keyword evidence="4 7" id="KW-0645">Protease</keyword>
<dbReference type="PROSITE" id="PS00708">
    <property type="entry name" value="PRO_ENDOPEP_SER"/>
    <property type="match status" value="1"/>
</dbReference>
<keyword evidence="5 7" id="KW-0378">Hydrolase</keyword>
<evidence type="ECO:0000256" key="4">
    <source>
        <dbReference type="ARBA" id="ARBA00022670"/>
    </source>
</evidence>
<dbReference type="InterPro" id="IPR029058">
    <property type="entry name" value="AB_hydrolase_fold"/>
</dbReference>
<sequence>MFFSFESFLTPTIVYHVDLSQDGPPKPKELRRVSVKGFDPSAFTVKQVFYTSKDGTKVPMFILYKNSLPLDGNNPTLLNGYGGFNIADTPYFSVSRLMVLQHMNGVVACANLRGGSEYGEKWHEGGMLDKKQNVFDDFIAAAEYLIENKYTKPERLCIHGGSNGGLLVAACAQQRPELFGAVLNRVGVLDMLRFHKFTIGAAWLPEFGNPDDCEHFKFIYKYSPLHNLTMPASGQLPAMLLMTADHDDRVVPLHSLKYIAQLYHVVKDSPVQTNPLLIRVEVRAGHGAGKPTTKIIEELVDMYSFMTRVLKIKWSD</sequence>
<feature type="domain" description="Peptidase S9 prolyl oligopeptidase catalytic" evidence="8">
    <location>
        <begin position="91"/>
        <end position="311"/>
    </location>
</feature>
<dbReference type="GO" id="GO:0004252">
    <property type="term" value="F:serine-type endopeptidase activity"/>
    <property type="evidence" value="ECO:0007669"/>
    <property type="project" value="UniProtKB-UniRule"/>
</dbReference>